<name>A0AAD7XJD2_9STRA</name>
<keyword evidence="2" id="KW-1133">Transmembrane helix</keyword>
<dbReference type="Proteomes" id="UP001230188">
    <property type="component" value="Unassembled WGS sequence"/>
</dbReference>
<dbReference type="AlphaFoldDB" id="A0AAD7XJD2"/>
<reference evidence="5" key="1">
    <citation type="submission" date="2023-01" db="EMBL/GenBank/DDBJ databases">
        <title>Metagenome sequencing of chrysophaentin producing Chrysophaeum taylorii.</title>
        <authorList>
            <person name="Davison J."/>
            <person name="Bewley C."/>
        </authorList>
    </citation>
    <scope>NUCLEOTIDE SEQUENCE</scope>
    <source>
        <strain evidence="5">NIES-1699</strain>
    </source>
</reference>
<keyword evidence="2" id="KW-0812">Transmembrane</keyword>
<proteinExistence type="predicted"/>
<keyword evidence="2" id="KW-0472">Membrane</keyword>
<dbReference type="InterPro" id="IPR025924">
    <property type="entry name" value="YHYH_dom"/>
</dbReference>
<feature type="region of interest" description="Disordered" evidence="1">
    <location>
        <begin position="352"/>
        <end position="377"/>
    </location>
</feature>
<feature type="transmembrane region" description="Helical" evidence="2">
    <location>
        <begin position="530"/>
        <end position="555"/>
    </location>
</feature>
<organism evidence="5 6">
    <name type="scientific">Chrysophaeum taylorii</name>
    <dbReference type="NCBI Taxonomy" id="2483200"/>
    <lineage>
        <taxon>Eukaryota</taxon>
        <taxon>Sar</taxon>
        <taxon>Stramenopiles</taxon>
        <taxon>Ochrophyta</taxon>
        <taxon>Pelagophyceae</taxon>
        <taxon>Pelagomonadales</taxon>
        <taxon>Pelagomonadaceae</taxon>
        <taxon>Chrysophaeum</taxon>
    </lineage>
</organism>
<evidence type="ECO:0000256" key="3">
    <source>
        <dbReference type="SAM" id="SignalP"/>
    </source>
</evidence>
<dbReference type="EMBL" id="JAQMWT010000524">
    <property type="protein sequence ID" value="KAJ8600329.1"/>
    <property type="molecule type" value="Genomic_DNA"/>
</dbReference>
<comment type="caution">
    <text evidence="5">The sequence shown here is derived from an EMBL/GenBank/DDBJ whole genome shotgun (WGS) entry which is preliminary data.</text>
</comment>
<feature type="region of interest" description="Disordered" evidence="1">
    <location>
        <begin position="496"/>
        <end position="520"/>
    </location>
</feature>
<keyword evidence="3" id="KW-0732">Signal</keyword>
<evidence type="ECO:0000259" key="4">
    <source>
        <dbReference type="Pfam" id="PF14240"/>
    </source>
</evidence>
<feature type="domain" description="YHYH" evidence="4">
    <location>
        <begin position="45"/>
        <end position="164"/>
    </location>
</feature>
<evidence type="ECO:0000313" key="6">
    <source>
        <dbReference type="Proteomes" id="UP001230188"/>
    </source>
</evidence>
<evidence type="ECO:0000256" key="1">
    <source>
        <dbReference type="SAM" id="MobiDB-lite"/>
    </source>
</evidence>
<evidence type="ECO:0000256" key="2">
    <source>
        <dbReference type="SAM" id="Phobius"/>
    </source>
</evidence>
<gene>
    <name evidence="5" type="ORF">CTAYLR_000647</name>
</gene>
<sequence length="608" mass="64734">MLFFAVVVWWAVAVWAQPRGGGGGSGCDDSLTADNACYAVNEERTYQIPVYPRYSSDVTVSLVEEGGVVGVLYDGAMLYSAYGGIKYDALDASYANDYENSAPYVEGGTFDMCGEHASSKEEPSWHAHVPPSCLLRQLGQTETEPSPQIGWALDGFPVYGPRGPNGTLVKSCAEPTASANFCADFCGGFYGDIGDGYEYRYYTMGYYNDDESCEMDLWASKSGSMCEYEWASTFYPFTPLCFHGCCPSEATCSDEDVPACGGADLPGTTEDLNATRVQSALPIYSAVESCDCGDYPSACAHFGSGEECSTDVDCLSGLECIAEICQDPAAPSPTMAPVKAYPTFSYLPSPTAEPALSPTTTTAAAPPSGRSSLSPSTFSPSVSYVAIGGSITLSGLWVENAKNSTVIVRRAIATSADVAIESVAVVFETRRRRLLQGGDVVVVVDYTITGSEAEVDAAEDKMTALTADEFDAALRAAAAASSVDFSGVTTLDLAAPSRLEEEEEEEPSSSSSSSSKKKKKKKKEDARSSVIIIISIAAVAAFVGLFCCVCYYCTWKKAHRDAYYKEGGDDELVRVSGPLPPRAGTPIARPVDHHQIELTEPPKAMVLH</sequence>
<accession>A0AAD7XJD2</accession>
<dbReference type="Pfam" id="PF14240">
    <property type="entry name" value="YHYH"/>
    <property type="match status" value="1"/>
</dbReference>
<evidence type="ECO:0000313" key="5">
    <source>
        <dbReference type="EMBL" id="KAJ8600329.1"/>
    </source>
</evidence>
<feature type="chain" id="PRO_5041945256" description="YHYH domain-containing protein" evidence="3">
    <location>
        <begin position="17"/>
        <end position="608"/>
    </location>
</feature>
<protein>
    <recommendedName>
        <fullName evidence="4">YHYH domain-containing protein</fullName>
    </recommendedName>
</protein>
<keyword evidence="6" id="KW-1185">Reference proteome</keyword>
<feature type="signal peptide" evidence="3">
    <location>
        <begin position="1"/>
        <end position="16"/>
    </location>
</feature>